<dbReference type="InterPro" id="IPR018711">
    <property type="entry name" value="NAGPA"/>
</dbReference>
<proteinExistence type="predicted"/>
<dbReference type="PANTHER" id="PTHR40446:SF2">
    <property type="entry name" value="N-ACETYLGLUCOSAMINE-1-PHOSPHODIESTER ALPHA-N-ACETYLGLUCOSAMINIDASE"/>
    <property type="match status" value="1"/>
</dbReference>
<feature type="domain" description="Phosphodiester glycosidase" evidence="2">
    <location>
        <begin position="245"/>
        <end position="418"/>
    </location>
</feature>
<dbReference type="InterPro" id="IPR014755">
    <property type="entry name" value="Cu-Rt/internalin_Ig-like"/>
</dbReference>
<name>A0A0A5G1Y9_9BACI</name>
<evidence type="ECO:0000313" key="4">
    <source>
        <dbReference type="EMBL" id="KGX85158.1"/>
    </source>
</evidence>
<accession>A0A0A5G1Y9</accession>
<dbReference type="Pfam" id="PF13205">
    <property type="entry name" value="Big_5"/>
    <property type="match status" value="1"/>
</dbReference>
<dbReference type="Gene3D" id="2.60.40.1220">
    <property type="match status" value="1"/>
</dbReference>
<dbReference type="Gene3D" id="2.60.120.430">
    <property type="entry name" value="Galactose-binding lectin"/>
    <property type="match status" value="1"/>
</dbReference>
<evidence type="ECO:0008006" key="6">
    <source>
        <dbReference type="Google" id="ProtNLM"/>
    </source>
</evidence>
<keyword evidence="1" id="KW-0732">Signal</keyword>
<organism evidence="4 5">
    <name type="scientific">Pontibacillus marinus BH030004 = DSM 16465</name>
    <dbReference type="NCBI Taxonomy" id="1385511"/>
    <lineage>
        <taxon>Bacteria</taxon>
        <taxon>Bacillati</taxon>
        <taxon>Bacillota</taxon>
        <taxon>Bacilli</taxon>
        <taxon>Bacillales</taxon>
        <taxon>Bacillaceae</taxon>
        <taxon>Pontibacillus</taxon>
    </lineage>
</organism>
<dbReference type="InterPro" id="IPR032812">
    <property type="entry name" value="SbsA_Ig"/>
</dbReference>
<reference evidence="4 5" key="1">
    <citation type="submission" date="2013-08" db="EMBL/GenBank/DDBJ databases">
        <authorList>
            <person name="Huang J."/>
            <person name="Wang G."/>
        </authorList>
    </citation>
    <scope>NUCLEOTIDE SEQUENCE [LARGE SCALE GENOMIC DNA]</scope>
    <source>
        <strain evidence="4 5">BH030004</strain>
    </source>
</reference>
<dbReference type="Gene3D" id="2.60.40.1080">
    <property type="match status" value="1"/>
</dbReference>
<evidence type="ECO:0000256" key="1">
    <source>
        <dbReference type="ARBA" id="ARBA00022729"/>
    </source>
</evidence>
<dbReference type="PANTHER" id="PTHR40446">
    <property type="entry name" value="N-ACETYLGLUCOSAMINE-1-PHOSPHODIESTER ALPHA-N-ACETYLGLUCOSAMINIDASE"/>
    <property type="match status" value="1"/>
</dbReference>
<dbReference type="STRING" id="1385511.GCA_000425225_00880"/>
<sequence>MLHKRLRHQWFVRVLSVLVIFQLIGSSMELSWLNWTDQGKVEAAGYDITETKKILPSATYKTERLDEGYLEENVNIMQVHVGNPNTTIQMNYPKPFPSLGTVTSQAKNVSKEGNRVVGSINGSFYHTTNAMPAYLISENQSLFNLGAISAGSDEYMSVPTAFGMTNDGKAMIGKYNLDMRFLHDGGVISVDSLNRSRGAGEIILYTSSYHLDWTKTNEYGIEITVENADKSLDSDNIKFGDLITGEITDIREYGEEGRTKIPDDGFVLSIQGGQLAEQFKYTEVGEDITLRVDIDDKWKDTKFMMASGPMLVNNGEVDLTIDKDSYRADTRHPRTAVGTNKDGSKVYFITVDGRQNGFSDGMTLSEFANYIESKGIYDAINLDGGGSTTMAARQPGDMYPTVLNSPSGGTQRAVSTTLHAVSTAPTGAPAILEAHRREDGKVVKGSTTRVAVDYLLDQYYNPLNIDQSKLEYSVEGNVGRMEGETFFAENEGSGQIVISYGDAEKKLPIEVVETVDRLEITPGDANLGTGVEQQFDAQAFSNDNSKLIFNESTIEWKTEGDIGEIDQNGLLTAADTSAEGSVIADLNGYEYKTSISVGGERDVIDEFTSNNAWYLDTIRARGLDRISKAFEPVASGDTSMHLEYNFATGETGTAATYIVRENPIEIDGRPDHLGMWVYGDGKDHWLRGKIQDGNGDTYSISFTENGELNWNGWKYVKADIPNEAKLPLKVSKLYVAEPSEDNKDWGTLHLDRLSASYKDEEESLHNLVDHAFVNNNKEWTITFSTELMNSSINNESIYVQDVSGNKVDANVSLDSSKTKVTVTPAGDGYTGNKFYQLVVTTKVKSSGGANMRQEVTKVFQVK</sequence>
<gene>
    <name evidence="4" type="ORF">N783_11415</name>
</gene>
<feature type="domain" description="SbsA Ig-like" evidence="3">
    <location>
        <begin position="773"/>
        <end position="859"/>
    </location>
</feature>
<dbReference type="RefSeq" id="WP_027445458.1">
    <property type="nucleotide sequence ID" value="NZ_AULJ01000008.1"/>
</dbReference>
<dbReference type="AlphaFoldDB" id="A0A0A5G1Y9"/>
<dbReference type="EMBL" id="AVPF01000043">
    <property type="protein sequence ID" value="KGX85158.1"/>
    <property type="molecule type" value="Genomic_DNA"/>
</dbReference>
<evidence type="ECO:0000259" key="3">
    <source>
        <dbReference type="Pfam" id="PF13205"/>
    </source>
</evidence>
<comment type="caution">
    <text evidence="4">The sequence shown here is derived from an EMBL/GenBank/DDBJ whole genome shotgun (WGS) entry which is preliminary data.</text>
</comment>
<evidence type="ECO:0000259" key="2">
    <source>
        <dbReference type="Pfam" id="PF09992"/>
    </source>
</evidence>
<dbReference type="Proteomes" id="UP000030403">
    <property type="component" value="Unassembled WGS sequence"/>
</dbReference>
<keyword evidence="5" id="KW-1185">Reference proteome</keyword>
<dbReference type="eggNOG" id="COG4632">
    <property type="taxonomic scope" value="Bacteria"/>
</dbReference>
<protein>
    <recommendedName>
        <fullName evidence="6">Phosphodiester glycosidase domain-containing protein</fullName>
    </recommendedName>
</protein>
<dbReference type="eggNOG" id="COG1409">
    <property type="taxonomic scope" value="Bacteria"/>
</dbReference>
<evidence type="ECO:0000313" key="5">
    <source>
        <dbReference type="Proteomes" id="UP000030403"/>
    </source>
</evidence>
<dbReference type="Pfam" id="PF09992">
    <property type="entry name" value="NAGPA"/>
    <property type="match status" value="1"/>
</dbReference>
<dbReference type="OrthoDB" id="9809781at2"/>